<organism evidence="10 11">
    <name type="scientific">Cirrhinus molitorella</name>
    <name type="common">mud carp</name>
    <dbReference type="NCBI Taxonomy" id="172907"/>
    <lineage>
        <taxon>Eukaryota</taxon>
        <taxon>Metazoa</taxon>
        <taxon>Chordata</taxon>
        <taxon>Craniata</taxon>
        <taxon>Vertebrata</taxon>
        <taxon>Euteleostomi</taxon>
        <taxon>Actinopterygii</taxon>
        <taxon>Neopterygii</taxon>
        <taxon>Teleostei</taxon>
        <taxon>Ostariophysi</taxon>
        <taxon>Cypriniformes</taxon>
        <taxon>Cyprinidae</taxon>
        <taxon>Labeoninae</taxon>
        <taxon>Labeonini</taxon>
        <taxon>Cirrhinus</taxon>
    </lineage>
</organism>
<dbReference type="InterPro" id="IPR058543">
    <property type="entry name" value="Beta-prop_RSE1/DDB1/CPSF1_2nd"/>
</dbReference>
<reference evidence="10 11" key="1">
    <citation type="submission" date="2023-09" db="EMBL/GenBank/DDBJ databases">
        <authorList>
            <person name="Wang M."/>
        </authorList>
    </citation>
    <scope>NUCLEOTIDE SEQUENCE [LARGE SCALE GENOMIC DNA]</scope>
    <source>
        <strain evidence="10">GT-2023</strain>
        <tissue evidence="10">Liver</tissue>
    </source>
</reference>
<evidence type="ECO:0000256" key="2">
    <source>
        <dbReference type="ARBA" id="ARBA00007453"/>
    </source>
</evidence>
<evidence type="ECO:0000259" key="7">
    <source>
        <dbReference type="Pfam" id="PF03178"/>
    </source>
</evidence>
<feature type="domain" description="RSE1/DDB1/CPSF1 second beta-propeller" evidence="9">
    <location>
        <begin position="396"/>
        <end position="704"/>
    </location>
</feature>
<accession>A0ABR3LXM7</accession>
<evidence type="ECO:0000313" key="11">
    <source>
        <dbReference type="Proteomes" id="UP001558613"/>
    </source>
</evidence>
<comment type="domain">
    <text evidence="6">The core of the protein consists of three WD40 beta-propeller domains.</text>
</comment>
<evidence type="ECO:0000256" key="5">
    <source>
        <dbReference type="ARBA" id="ARBA00031668"/>
    </source>
</evidence>
<comment type="function">
    <text evidence="6">Component of complexes involved in DNA repair and protein ubiquitination. May play a role in the regulation of the circadian clock.</text>
</comment>
<evidence type="ECO:0000259" key="8">
    <source>
        <dbReference type="Pfam" id="PF10433"/>
    </source>
</evidence>
<keyword evidence="6" id="KW-0234">DNA repair</keyword>
<dbReference type="Gene3D" id="2.130.10.10">
    <property type="entry name" value="YVTN repeat-like/Quinoprotein amine dehydrogenase"/>
    <property type="match status" value="3"/>
</dbReference>
<evidence type="ECO:0000256" key="3">
    <source>
        <dbReference type="ARBA" id="ARBA00014577"/>
    </source>
</evidence>
<proteinExistence type="inferred from homology"/>
<dbReference type="Pfam" id="PF10433">
    <property type="entry name" value="Beta-prop_RSE1_1st"/>
    <property type="match status" value="1"/>
</dbReference>
<feature type="domain" description="RSE1/DDB1/CPSF1 C-terminal" evidence="7">
    <location>
        <begin position="790"/>
        <end position="1108"/>
    </location>
</feature>
<dbReference type="PANTHER" id="PTHR10644">
    <property type="entry name" value="DNA REPAIR/RNA PROCESSING CPSF FAMILY"/>
    <property type="match status" value="1"/>
</dbReference>
<comment type="subunit">
    <text evidence="6">Component of the UV-DDB complex.</text>
</comment>
<dbReference type="InterPro" id="IPR011047">
    <property type="entry name" value="Quinoprotein_ADH-like_sf"/>
</dbReference>
<dbReference type="InterPro" id="IPR050358">
    <property type="entry name" value="RSE1/DDB1/CFT1"/>
</dbReference>
<sequence length="1149" mass="127394">MSYNYVVTAQKPTAVNACITGHFTSAEDLNLLIAKNTRLEIYVVTAEGLRPVKEVGMYGKIAVMELFRPKGESKDLLFILTAKYNACILEYKQNGDSIDIITRAHGNVQDRIGRPSETGIIGIVDPECRMIGLRLYDGLFKVIPLDRDNRELKAFNIRLEELQVIDVQFLYGCQAPTVCFIYQDPQGRHVKTYEVSLREKEFNKGPWKQENVEAEASMVIPVPEPFGGAIIIGQESITYHNGDKYLAIAPPTIKQSTIVCHNRVDPNGSRYLLGDMEGRLFMLLLEKEELMDGAVVLKDLHVELLGETSIAECLTYLDNGVVFVGSRLGDSQLVKLNVDSNDQGSYVAVMETFTNLGPIVDMCVVDLERQGQGQLVTCSGAFKEGSLRIIRNGIGIHEHASIDLPGIKGLWPLRSESGRDTDDMLVLSFVGQTRVLMLSGEEVEETELPGFVDNQQTFFCGNVAHQQLIQITSVSVRLVTQDSKALVSEWKEPQGRNISVASCNSTQVVLAVGRVLYYLQILTGELKQISSTEMEHEVACLDITPLGESTGESGICAVGLWTDISARLLKLPCFSPLHKEMLGGEIIPRSILMTTFEGSHYLLCALGDGALFYFGLDIQTGVLSERKKVTLGTQPTVLRTFRSLSTSNVFACSDRPTVIYSSNHKLVFSNVNLKEVNYMCPLNSEGYPDSLALANNSTLTIGTIDEIQKLHIRTVPLYESPKRICYQEVSQCFGVLSSRVEMQDTSGTTAAVRPSASTQALSSSISSSKLFPSSTSPHETSFGEEVEVHSLLVVDQHTFEVLHAHQFLQNEYALSMVSCKLGRDPAVYFIVGTAMVYPEEAEPKQGRIIVFHYTDGKLQTVAEKEVKGAVYSMVEFNGKLLASINSTVRLYEWTAEKELRTECNHYNNIMALYLKTKGDFILVGDLMRSVLLLAYKQMEGSFEEIARDFNPNWMSAVEILDDDNFLGAENAFNLFVCQKDSAATTDEERQHLQEVGLFHLGEFVNVFSHGSLVLQNLGESSTPTQGSVLFGTVNGMIGLVTSLSEGWYSLLLDLQNRLNKVIKSVGKIEHSLYPSSLTSATWRSFHTERKTEQATGFIDGDLIESFLDLGRAKMQEVVSTLQIDDGSGMKREATVDEVIKIVEELTRIH</sequence>
<evidence type="ECO:0000256" key="4">
    <source>
        <dbReference type="ARBA" id="ARBA00023242"/>
    </source>
</evidence>
<dbReference type="Gene3D" id="1.10.150.910">
    <property type="match status" value="1"/>
</dbReference>
<dbReference type="InterPro" id="IPR015943">
    <property type="entry name" value="WD40/YVTN_repeat-like_dom_sf"/>
</dbReference>
<dbReference type="SUPFAM" id="SSF50998">
    <property type="entry name" value="Quinoprotein alcohol dehydrogenase-like"/>
    <property type="match status" value="1"/>
</dbReference>
<keyword evidence="6" id="KW-0227">DNA damage</keyword>
<evidence type="ECO:0000256" key="6">
    <source>
        <dbReference type="RuleBase" id="RU368023"/>
    </source>
</evidence>
<gene>
    <name evidence="10" type="ORF">QQF64_011984</name>
</gene>
<keyword evidence="11" id="KW-1185">Reference proteome</keyword>
<evidence type="ECO:0000256" key="1">
    <source>
        <dbReference type="ARBA" id="ARBA00004123"/>
    </source>
</evidence>
<evidence type="ECO:0000259" key="9">
    <source>
        <dbReference type="Pfam" id="PF23726"/>
    </source>
</evidence>
<evidence type="ECO:0000313" key="10">
    <source>
        <dbReference type="EMBL" id="KAL1256439.1"/>
    </source>
</evidence>
<comment type="pathway">
    <text evidence="6">Protein modification; protein ubiquitination.</text>
</comment>
<dbReference type="Proteomes" id="UP001558613">
    <property type="component" value="Unassembled WGS sequence"/>
</dbReference>
<name>A0ABR3LXM7_9TELE</name>
<dbReference type="EMBL" id="JAYMGO010000018">
    <property type="protein sequence ID" value="KAL1256439.1"/>
    <property type="molecule type" value="Genomic_DNA"/>
</dbReference>
<comment type="similarity">
    <text evidence="2 6">Belongs to the DDB1 family.</text>
</comment>
<keyword evidence="4 6" id="KW-0539">Nucleus</keyword>
<dbReference type="InterPro" id="IPR004871">
    <property type="entry name" value="RSE1/DDB1/CPSF1_C"/>
</dbReference>
<comment type="caution">
    <text evidence="10">The sequence shown here is derived from an EMBL/GenBank/DDBJ whole genome shotgun (WGS) entry which is preliminary data.</text>
</comment>
<dbReference type="Pfam" id="PF23726">
    <property type="entry name" value="Beta-prop_RSE1_2nd"/>
    <property type="match status" value="1"/>
</dbReference>
<comment type="subcellular location">
    <subcellularLocation>
        <location evidence="1 6">Nucleus</location>
    </subcellularLocation>
</comment>
<dbReference type="InterPro" id="IPR018846">
    <property type="entry name" value="Beta-prop_RSE1/DDB1/CPSF1_1st"/>
</dbReference>
<feature type="domain" description="RSE1/DDB1/CPSF1 first beta-propeller" evidence="8">
    <location>
        <begin position="14"/>
        <end position="353"/>
    </location>
</feature>
<protein>
    <recommendedName>
        <fullName evidence="3 6">DNA damage-binding protein 1</fullName>
    </recommendedName>
    <alternativeName>
        <fullName evidence="5 6">Damage-specific DNA-binding protein 1</fullName>
    </alternativeName>
</protein>
<dbReference type="Pfam" id="PF03178">
    <property type="entry name" value="CPSF_A"/>
    <property type="match status" value="1"/>
</dbReference>